<proteinExistence type="inferred from homology"/>
<dbReference type="GO" id="GO:0005886">
    <property type="term" value="C:plasma membrane"/>
    <property type="evidence" value="ECO:0007669"/>
    <property type="project" value="UniProtKB-SubCell"/>
</dbReference>
<dbReference type="Gene3D" id="1.20.120.1200">
    <property type="entry name" value="NADH-ubiquinone/plastoquinone oxidoreductase chain 6, subunit NuoJ"/>
    <property type="match status" value="1"/>
</dbReference>
<dbReference type="Proteomes" id="UP000604083">
    <property type="component" value="Unassembled WGS sequence"/>
</dbReference>
<feature type="transmembrane region" description="Helical" evidence="2">
    <location>
        <begin position="30"/>
        <end position="51"/>
    </location>
</feature>
<keyword evidence="2" id="KW-0520">NAD</keyword>
<dbReference type="RefSeq" id="WP_200390783.1">
    <property type="nucleotide sequence ID" value="NZ_JAENIO010000008.1"/>
</dbReference>
<feature type="transmembrane region" description="Helical" evidence="2">
    <location>
        <begin position="187"/>
        <end position="206"/>
    </location>
</feature>
<comment type="caution">
    <text evidence="3">The sequence shown here is derived from an EMBL/GenBank/DDBJ whole genome shotgun (WGS) entry which is preliminary data.</text>
</comment>
<keyword evidence="2" id="KW-0812">Transmembrane</keyword>
<keyword evidence="2" id="KW-0874">Quinone</keyword>
<evidence type="ECO:0000256" key="2">
    <source>
        <dbReference type="RuleBase" id="RU004429"/>
    </source>
</evidence>
<dbReference type="PANTHER" id="PTHR33269">
    <property type="entry name" value="NADH-UBIQUINONE OXIDOREDUCTASE CHAIN 6"/>
    <property type="match status" value="1"/>
</dbReference>
<feature type="transmembrane region" description="Helical" evidence="2">
    <location>
        <begin position="89"/>
        <end position="111"/>
    </location>
</feature>
<sequence length="214" mass="22997">MPQIFFYLFSLLAVASACLMVIFKNPVSSALSMVGAFVGLAALFIGLNAYFVGIMQILVYAGAIMVLFIFIIMLLDLKSEEKRVWKPANLAAGAIVPAILLLQILGVLQTAQLPEHQELDLATAATKQQELATARYADTLKEGEELKPEDVPVNKIQANLEAKQLPDVHLIGRTVFAGHGHGTSHNLPLQIMGVLLVVATIGVVVLSKKGSPNN</sequence>
<dbReference type="InterPro" id="IPR042106">
    <property type="entry name" value="Nuo/plastoQ_OxRdtase_6_NuoJ"/>
</dbReference>
<dbReference type="EC" id="7.1.1.-" evidence="2"/>
<keyword evidence="2" id="KW-1003">Cell membrane</keyword>
<keyword evidence="2" id="KW-0472">Membrane</keyword>
<dbReference type="AlphaFoldDB" id="A0A934RM39"/>
<organism evidence="3 4">
    <name type="scientific">Roseibacillus ishigakijimensis</name>
    <dbReference type="NCBI Taxonomy" id="454146"/>
    <lineage>
        <taxon>Bacteria</taxon>
        <taxon>Pseudomonadati</taxon>
        <taxon>Verrucomicrobiota</taxon>
        <taxon>Verrucomicrobiia</taxon>
        <taxon>Verrucomicrobiales</taxon>
        <taxon>Verrucomicrobiaceae</taxon>
        <taxon>Roseibacillus</taxon>
    </lineage>
</organism>
<protein>
    <recommendedName>
        <fullName evidence="2">NADH-quinone oxidoreductase subunit J</fullName>
        <ecNumber evidence="2">7.1.1.-</ecNumber>
    </recommendedName>
</protein>
<dbReference type="Pfam" id="PF00499">
    <property type="entry name" value="Oxidored_q3"/>
    <property type="match status" value="1"/>
</dbReference>
<reference evidence="3" key="1">
    <citation type="submission" date="2021-01" db="EMBL/GenBank/DDBJ databases">
        <title>Modified the classification status of verrucomicrobia.</title>
        <authorList>
            <person name="Feng X."/>
        </authorList>
    </citation>
    <scope>NUCLEOTIDE SEQUENCE</scope>
    <source>
        <strain evidence="3">KCTC 12986</strain>
    </source>
</reference>
<feature type="transmembrane region" description="Helical" evidence="2">
    <location>
        <begin position="6"/>
        <end position="23"/>
    </location>
</feature>
<dbReference type="InterPro" id="IPR001457">
    <property type="entry name" value="NADH_UbQ/plastoQ_OxRdtase_su6"/>
</dbReference>
<dbReference type="EMBL" id="JAENIO010000008">
    <property type="protein sequence ID" value="MBK1833348.1"/>
    <property type="molecule type" value="Genomic_DNA"/>
</dbReference>
<comment type="function">
    <text evidence="2">NDH-1 shuttles electrons from NADH, via FMN and iron-sulfur (Fe-S) centers, to quinones in the respiratory chain. Couples the redox reaction to proton translocation (for every two electrons transferred, four hydrogen ions are translocated across the cytoplasmic membrane), and thus conserves the redox energy in a proton gradient.</text>
</comment>
<keyword evidence="4" id="KW-1185">Reference proteome</keyword>
<evidence type="ECO:0000313" key="3">
    <source>
        <dbReference type="EMBL" id="MBK1833348.1"/>
    </source>
</evidence>
<dbReference type="GO" id="GO:0048038">
    <property type="term" value="F:quinone binding"/>
    <property type="evidence" value="ECO:0007669"/>
    <property type="project" value="UniProtKB-UniRule"/>
</dbReference>
<dbReference type="GO" id="GO:0008137">
    <property type="term" value="F:NADH dehydrogenase (ubiquinone) activity"/>
    <property type="evidence" value="ECO:0007669"/>
    <property type="project" value="UniProtKB-UniRule"/>
</dbReference>
<keyword evidence="2" id="KW-1133">Transmembrane helix</keyword>
<comment type="similarity">
    <text evidence="1 2">Belongs to the complex I subunit 6 family.</text>
</comment>
<gene>
    <name evidence="3" type="ORF">JIN78_04675</name>
</gene>
<evidence type="ECO:0000313" key="4">
    <source>
        <dbReference type="Proteomes" id="UP000604083"/>
    </source>
</evidence>
<dbReference type="PANTHER" id="PTHR33269:SF17">
    <property type="entry name" value="NADH-UBIQUINONE OXIDOREDUCTASE CHAIN 6"/>
    <property type="match status" value="1"/>
</dbReference>
<feature type="transmembrane region" description="Helical" evidence="2">
    <location>
        <begin position="57"/>
        <end position="77"/>
    </location>
</feature>
<evidence type="ECO:0000256" key="1">
    <source>
        <dbReference type="ARBA" id="ARBA00005698"/>
    </source>
</evidence>
<comment type="subcellular location">
    <subcellularLocation>
        <location evidence="2">Cell membrane</location>
        <topology evidence="2">Multi-pass membrane protein</topology>
    </subcellularLocation>
</comment>
<name>A0A934RM39_9BACT</name>
<accession>A0A934RM39</accession>
<comment type="catalytic activity">
    <reaction evidence="2">
        <text>a quinone + NADH + 5 H(+)(in) = a quinol + NAD(+) + 4 H(+)(out)</text>
        <dbReference type="Rhea" id="RHEA:57888"/>
        <dbReference type="ChEBI" id="CHEBI:15378"/>
        <dbReference type="ChEBI" id="CHEBI:24646"/>
        <dbReference type="ChEBI" id="CHEBI:57540"/>
        <dbReference type="ChEBI" id="CHEBI:57945"/>
        <dbReference type="ChEBI" id="CHEBI:132124"/>
    </reaction>
</comment>